<evidence type="ECO:0000313" key="4">
    <source>
        <dbReference type="EMBL" id="MEW6954522.1"/>
    </source>
</evidence>
<dbReference type="EMBL" id="JBAGNM010000004">
    <property type="protein sequence ID" value="MEW6954522.1"/>
    <property type="molecule type" value="Genomic_DNA"/>
</dbReference>
<accession>A0A3Q9GIG2</accession>
<dbReference type="Proteomes" id="UP000275951">
    <property type="component" value="Chromosome"/>
</dbReference>
<reference evidence="4 6" key="2">
    <citation type="submission" date="2024-01" db="EMBL/GenBank/DDBJ databases">
        <title>Genomic analysis and antimicrobial resistance profiles of Trueperella pyogenes isolated from domestic and wild animals.</title>
        <authorList>
            <person name="Magossi G."/>
            <person name="Gzyl K.E."/>
            <person name="Holman D.B."/>
            <person name="Amat S."/>
        </authorList>
    </citation>
    <scope>NUCLEOTIDE SEQUENCE [LARGE SCALE GENOMIC DNA]</scope>
    <source>
        <strain evidence="4 6">1494</strain>
    </source>
</reference>
<dbReference type="Proteomes" id="UP001555100">
    <property type="component" value="Unassembled WGS sequence"/>
</dbReference>
<organism evidence="3 5">
    <name type="scientific">Trueperella pyogenes</name>
    <dbReference type="NCBI Taxonomy" id="1661"/>
    <lineage>
        <taxon>Bacteria</taxon>
        <taxon>Bacillati</taxon>
        <taxon>Actinomycetota</taxon>
        <taxon>Actinomycetes</taxon>
        <taxon>Actinomycetales</taxon>
        <taxon>Actinomycetaceae</taxon>
        <taxon>Trueperella</taxon>
    </lineage>
</organism>
<proteinExistence type="predicted"/>
<reference evidence="3 5" key="1">
    <citation type="submission" date="2018-11" db="EMBL/GenBank/DDBJ databases">
        <title>Multidrug-resistant genes are associated with an 42-kb island TGI1 carrying a complex class 1 integron in a Trueperella pyogenes.</title>
        <authorList>
            <person name="Dong W."/>
        </authorList>
    </citation>
    <scope>NUCLEOTIDE SEQUENCE [LARGE SCALE GENOMIC DNA]</scope>
    <source>
        <strain evidence="3 5">TP4</strain>
    </source>
</reference>
<keyword evidence="2" id="KW-0472">Membrane</keyword>
<name>A0A3Q9GIG2_9ACTO</name>
<evidence type="ECO:0000256" key="2">
    <source>
        <dbReference type="SAM" id="Phobius"/>
    </source>
</evidence>
<keyword evidence="6" id="KW-1185">Reference proteome</keyword>
<feature type="region of interest" description="Disordered" evidence="1">
    <location>
        <begin position="1"/>
        <end position="81"/>
    </location>
</feature>
<feature type="transmembrane region" description="Helical" evidence="2">
    <location>
        <begin position="90"/>
        <end position="112"/>
    </location>
</feature>
<gene>
    <name evidence="3" type="ORF">EBQ10_09550</name>
    <name evidence="4" type="ORF">V3M73_05730</name>
</gene>
<dbReference type="AlphaFoldDB" id="A0A3Q9GIG2"/>
<evidence type="ECO:0000313" key="6">
    <source>
        <dbReference type="Proteomes" id="UP001555100"/>
    </source>
</evidence>
<dbReference type="EMBL" id="CP033905">
    <property type="protein sequence ID" value="AZR07501.1"/>
    <property type="molecule type" value="Genomic_DNA"/>
</dbReference>
<keyword evidence="2" id="KW-1133">Transmembrane helix</keyword>
<sequence length="274" mass="29205">MNETPKRGSGKPAQRPGAQTQRGRKPVSRGGERVPAQRAGKKSTVRRAGQRQGGQQRVAGNPPNRRPTQSRPSKRPARRDLERSRFRRRLLALGVAGLLAVAAVIFVIKYALTKIETHSTPVNPVAQFEPVACTPSELTASAEVAGRTAGKPIKVATSIKNRGEKPCYFDASELRLQLTSGDHTVYDSQVCKTGPANKLLLLDTGMTTTQELPWNGINVGPNCTGTSPAGAGTYVARVFIGTEPILESGAIFELRQATAPKPANTGEPEGAKAP</sequence>
<keyword evidence="2" id="KW-0812">Transmembrane</keyword>
<dbReference type="RefSeq" id="WP_126714535.1">
    <property type="nucleotide sequence ID" value="NZ_CP033903.1"/>
</dbReference>
<feature type="compositionally biased region" description="Basic residues" evidence="1">
    <location>
        <begin position="39"/>
        <end position="49"/>
    </location>
</feature>
<evidence type="ECO:0000256" key="1">
    <source>
        <dbReference type="SAM" id="MobiDB-lite"/>
    </source>
</evidence>
<evidence type="ECO:0000313" key="3">
    <source>
        <dbReference type="EMBL" id="AZR07501.1"/>
    </source>
</evidence>
<protein>
    <submittedName>
        <fullName evidence="3">Uncharacterized protein</fullName>
    </submittedName>
</protein>
<evidence type="ECO:0000313" key="5">
    <source>
        <dbReference type="Proteomes" id="UP000275951"/>
    </source>
</evidence>